<gene>
    <name evidence="2" type="ORF">MMF98_21125</name>
</gene>
<proteinExistence type="predicted"/>
<dbReference type="AlphaFoldDB" id="A0A9X2APU9"/>
<keyword evidence="3" id="KW-1185">Reference proteome</keyword>
<evidence type="ECO:0000256" key="1">
    <source>
        <dbReference type="SAM" id="SignalP"/>
    </source>
</evidence>
<name>A0A9X2APU9_9BURK</name>
<protein>
    <recommendedName>
        <fullName evidence="4">Lipoprotein</fullName>
    </recommendedName>
</protein>
<dbReference type="PROSITE" id="PS51257">
    <property type="entry name" value="PROKAR_LIPOPROTEIN"/>
    <property type="match status" value="1"/>
</dbReference>
<dbReference type="Proteomes" id="UP001139447">
    <property type="component" value="Unassembled WGS sequence"/>
</dbReference>
<sequence>MNRSSTVRTSRAALLAIATMTLAACGGGGDSLLAPAPAATPAPAAVSVSAAALVISSATPANVNGTLDKTVGLGEAGISNATGSFTSGGPNDYCRAAVYAMTHSGNARKYMVEVVFSKATKAVSYVALGEDVTPATFTVRAAAPLTSVAIDIANRRIGFTNTVLGAGGANAATLNGSLEFVTNGSVADRASCG</sequence>
<dbReference type="EMBL" id="JALGBI010000003">
    <property type="protein sequence ID" value="MCJ0765724.1"/>
    <property type="molecule type" value="Genomic_DNA"/>
</dbReference>
<evidence type="ECO:0008006" key="4">
    <source>
        <dbReference type="Google" id="ProtNLM"/>
    </source>
</evidence>
<organism evidence="2 3">
    <name type="scientific">Variovorax terrae</name>
    <dbReference type="NCBI Taxonomy" id="2923278"/>
    <lineage>
        <taxon>Bacteria</taxon>
        <taxon>Pseudomonadati</taxon>
        <taxon>Pseudomonadota</taxon>
        <taxon>Betaproteobacteria</taxon>
        <taxon>Burkholderiales</taxon>
        <taxon>Comamonadaceae</taxon>
        <taxon>Variovorax</taxon>
    </lineage>
</organism>
<dbReference type="RefSeq" id="WP_243309321.1">
    <property type="nucleotide sequence ID" value="NZ_JALGBI010000003.1"/>
</dbReference>
<keyword evidence="1" id="KW-0732">Signal</keyword>
<comment type="caution">
    <text evidence="2">The sequence shown here is derived from an EMBL/GenBank/DDBJ whole genome shotgun (WGS) entry which is preliminary data.</text>
</comment>
<accession>A0A9X2APU9</accession>
<feature type="chain" id="PRO_5040795911" description="Lipoprotein" evidence="1">
    <location>
        <begin position="24"/>
        <end position="193"/>
    </location>
</feature>
<feature type="signal peptide" evidence="1">
    <location>
        <begin position="1"/>
        <end position="23"/>
    </location>
</feature>
<evidence type="ECO:0000313" key="2">
    <source>
        <dbReference type="EMBL" id="MCJ0765724.1"/>
    </source>
</evidence>
<evidence type="ECO:0000313" key="3">
    <source>
        <dbReference type="Proteomes" id="UP001139447"/>
    </source>
</evidence>
<reference evidence="2" key="1">
    <citation type="submission" date="2022-03" db="EMBL/GenBank/DDBJ databases">
        <authorList>
            <person name="Woo C.Y."/>
        </authorList>
    </citation>
    <scope>NUCLEOTIDE SEQUENCE</scope>
    <source>
        <strain evidence="2">CYS-02</strain>
    </source>
</reference>